<name>A0A2S5G9Z6_9BACL</name>
<accession>A0A2S5G9Z6</accession>
<proteinExistence type="inferred from homology"/>
<dbReference type="InterPro" id="IPR017853">
    <property type="entry name" value="GH"/>
</dbReference>
<dbReference type="AlphaFoldDB" id="A0A2S5G9Z6"/>
<evidence type="ECO:0000259" key="3">
    <source>
        <dbReference type="Pfam" id="PF01301"/>
    </source>
</evidence>
<dbReference type="EMBL" id="PREZ01000005">
    <property type="protein sequence ID" value="PPA69832.1"/>
    <property type="molecule type" value="Genomic_DNA"/>
</dbReference>
<dbReference type="Proteomes" id="UP000239047">
    <property type="component" value="Unassembled WGS sequence"/>
</dbReference>
<dbReference type="Gene3D" id="3.20.20.80">
    <property type="entry name" value="Glycosidases"/>
    <property type="match status" value="1"/>
</dbReference>
<dbReference type="GO" id="GO:0005975">
    <property type="term" value="P:carbohydrate metabolic process"/>
    <property type="evidence" value="ECO:0007669"/>
    <property type="project" value="InterPro"/>
</dbReference>
<dbReference type="InterPro" id="IPR001944">
    <property type="entry name" value="Glycoside_Hdrlase_35"/>
</dbReference>
<evidence type="ECO:0000259" key="4">
    <source>
        <dbReference type="Pfam" id="PF22369"/>
    </source>
</evidence>
<organism evidence="5 6">
    <name type="scientific">Jeotgalibacillus proteolyticus</name>
    <dbReference type="NCBI Taxonomy" id="2082395"/>
    <lineage>
        <taxon>Bacteria</taxon>
        <taxon>Bacillati</taxon>
        <taxon>Bacillota</taxon>
        <taxon>Bacilli</taxon>
        <taxon>Bacillales</taxon>
        <taxon>Caryophanaceae</taxon>
        <taxon>Jeotgalibacillus</taxon>
    </lineage>
</organism>
<dbReference type="RefSeq" id="WP_104058825.1">
    <property type="nucleotide sequence ID" value="NZ_PREZ01000005.1"/>
</dbReference>
<dbReference type="GO" id="GO:0004553">
    <property type="term" value="F:hydrolase activity, hydrolyzing O-glycosyl compounds"/>
    <property type="evidence" value="ECO:0007669"/>
    <property type="project" value="InterPro"/>
</dbReference>
<dbReference type="Pfam" id="PF01301">
    <property type="entry name" value="Glyco_hydro_35"/>
    <property type="match status" value="1"/>
</dbReference>
<comment type="caution">
    <text evidence="5">The sequence shown here is derived from an EMBL/GenBank/DDBJ whole genome shotgun (WGS) entry which is preliminary data.</text>
</comment>
<gene>
    <name evidence="5" type="ORF">C4B60_14975</name>
</gene>
<feature type="domain" description="Glycoside hydrolase 35 catalytic" evidence="3">
    <location>
        <begin position="9"/>
        <end position="177"/>
    </location>
</feature>
<dbReference type="InterPro" id="IPR054746">
    <property type="entry name" value="GLMA-like_second"/>
</dbReference>
<evidence type="ECO:0000256" key="2">
    <source>
        <dbReference type="RuleBase" id="RU003679"/>
    </source>
</evidence>
<keyword evidence="6" id="KW-1185">Reference proteome</keyword>
<evidence type="ECO:0000256" key="1">
    <source>
        <dbReference type="ARBA" id="ARBA00009809"/>
    </source>
</evidence>
<dbReference type="InterPro" id="IPR031330">
    <property type="entry name" value="Gly_Hdrlase_35_cat"/>
</dbReference>
<dbReference type="OrthoDB" id="9813184at2"/>
<keyword evidence="5" id="KW-0378">Hydrolase</keyword>
<dbReference type="Gene3D" id="3.40.50.880">
    <property type="match status" value="1"/>
</dbReference>
<dbReference type="SUPFAM" id="SSF51445">
    <property type="entry name" value="(Trans)glycosidases"/>
    <property type="match status" value="1"/>
</dbReference>
<evidence type="ECO:0000313" key="6">
    <source>
        <dbReference type="Proteomes" id="UP000239047"/>
    </source>
</evidence>
<dbReference type="Pfam" id="PF22369">
    <property type="entry name" value="GLMA_2nd"/>
    <property type="match status" value="1"/>
</dbReference>
<dbReference type="PANTHER" id="PTHR23421">
    <property type="entry name" value="BETA-GALACTOSIDASE RELATED"/>
    <property type="match status" value="1"/>
</dbReference>
<evidence type="ECO:0000313" key="5">
    <source>
        <dbReference type="EMBL" id="PPA69832.1"/>
    </source>
</evidence>
<sequence>MIEIKEKKILIDGEPVLLMCGEVHYYRLERSDWQARIDQLKLSGCNAIATYIPWLCHQPEKDIIDITGTTQPQLDIVGFLDLCQENDLYLFVRPGPFIMAEMKNEGIPHWVYTDYPDAIPVGWDSNEVTTKTLDYLNPGFLKAAREWYSIILPPIQERLYQNGGKVIAIQLDNEVGMLSWVSNTPDLTDLVLEDFTNWTKERYGSTVNSRYPNVFSEDRDRRNELLRSPAEEIAPFLLKDLGYYMRSRFARYISILRGYCEEEGIKDIPFVVNIHGTGGGRGFTFPIGISQLFESYTQDEGYLSGSDIYFGDFNMDMFQDLYLINGFMDAMHLPDQPLTSVEFNCGDGNFGSTFGGRMDPSAADLKMRMCIAQGNRLINYYLLTGGYNYRMDQTLNDGNDRIAFTGERHGFAAPISPEGELNFTFPRMAESIHRVMAVSDKLAGMNEEKDGAAFAFIPDYYMTEYRYPKSSKMKDIIENIEQNRGGSAWEVVARAMLLHGLRFGSVDIQHKEINREIKSLIVPSAKYMHSHIQEKLVSYMNKGGNVLLYGDLPQYDFEGNPCTILAEAAGVSYKTTYRDSGDYYLSLETSNFSKRYPEVRTHIAHTVDLKKHVTPLLRTYDTKEVCGFESRVGDGKLIGILTHYSCDLTFFKEIFEKLSITPALTHDYSYHGIFTTSVANENNERFIHLMNLDGLKKNFHLFQNGQPLFEENTVSLPSRTGLMLPVEIALEKAVISYSTAEIKHREQDRVTFALHGEEQVAVFQTEHEVLCEPSGVQVKKEGRRYTIIMNKYDCRGEDVTVTFA</sequence>
<feature type="domain" description="GLMA-like second" evidence="4">
    <location>
        <begin position="474"/>
        <end position="572"/>
    </location>
</feature>
<dbReference type="InterPro" id="IPR029062">
    <property type="entry name" value="Class_I_gatase-like"/>
</dbReference>
<comment type="similarity">
    <text evidence="1 2">Belongs to the glycosyl hydrolase 35 family.</text>
</comment>
<dbReference type="PRINTS" id="PR00742">
    <property type="entry name" value="GLHYDRLASE35"/>
</dbReference>
<protein>
    <submittedName>
        <fullName evidence="5">Glycosyl hydrolase</fullName>
    </submittedName>
</protein>
<reference evidence="5 6" key="1">
    <citation type="submission" date="2018-02" db="EMBL/GenBank/DDBJ databases">
        <title>Jeotgalibacillus proteolyticum sp. nov. a protease producing bacterium isolated from ocean sediments of Laizhou Bay.</title>
        <authorList>
            <person name="Li Y."/>
        </authorList>
    </citation>
    <scope>NUCLEOTIDE SEQUENCE [LARGE SCALE GENOMIC DNA]</scope>
    <source>
        <strain evidence="5 6">22-7</strain>
    </source>
</reference>